<proteinExistence type="predicted"/>
<keyword evidence="2" id="KW-1185">Reference proteome</keyword>
<accession>A0ACC6MCY7</accession>
<comment type="caution">
    <text evidence="1">The sequence shown here is derived from an EMBL/GenBank/DDBJ whole genome shotgun (WGS) entry which is preliminary data.</text>
</comment>
<gene>
    <name evidence="1" type="ORF">OHX15_05445</name>
</gene>
<dbReference type="Proteomes" id="UP001289645">
    <property type="component" value="Unassembled WGS sequence"/>
</dbReference>
<evidence type="ECO:0000313" key="2">
    <source>
        <dbReference type="Proteomes" id="UP001289645"/>
    </source>
</evidence>
<protein>
    <submittedName>
        <fullName evidence="1">DUF4097 domain-containing protein</fullName>
    </submittedName>
</protein>
<sequence>MTTPLLLPPGQPAGQPTAPPPLSPGGRTAVRVGLIALAGVLITAVIVSLAGFAWGASRFRVVADTITLPATLRALTVDTGPVPALIRITTDRDVSEPRVDLRLISPARTDVEPLTLGADGRSARVSVSAEPAPMLRWARGGEITVVLPPQLARGLAVTTEQDMGVVMADADVDQLTARTTDGAVVLNGSARRIDITNDHGDVASRNAISVAESFRAVTETGDVSVDFAAAPAVVDVETGDGDVVLAVPDPGPYAVNASTGEGRGSTVVSVPQTRNRDDAASVVTARSETGDVVIEALR</sequence>
<reference evidence="1 2" key="1">
    <citation type="journal article" date="2021" name="Chemosphere">
        <title>Bioballs carrying a syntrophic Rhodococcus and Mycolicibacterium consortium for simultaneous sorption and biodegradation of fuel oil in contaminated freshwater.</title>
        <authorList>
            <person name="Naloka K."/>
            <person name="Polrit D."/>
            <person name="Muangchinda C."/>
            <person name="Thoetkiattikul H."/>
            <person name="Pinyakong O."/>
        </authorList>
    </citation>
    <scope>NUCLEOTIDE SEQUENCE [LARGE SCALE GENOMIC DNA]</scope>
    <source>
        <strain evidence="1 2">J101</strain>
    </source>
</reference>
<name>A0ACC6MCY7_MYCPF</name>
<organism evidence="1 2">
    <name type="scientific">Mycolicibacterium parafortuitum</name>
    <name type="common">Mycobacterium parafortuitum</name>
    <dbReference type="NCBI Taxonomy" id="39692"/>
    <lineage>
        <taxon>Bacteria</taxon>
        <taxon>Bacillati</taxon>
        <taxon>Actinomycetota</taxon>
        <taxon>Actinomycetes</taxon>
        <taxon>Mycobacteriales</taxon>
        <taxon>Mycobacteriaceae</taxon>
        <taxon>Mycolicibacterium</taxon>
    </lineage>
</organism>
<evidence type="ECO:0000313" key="1">
    <source>
        <dbReference type="EMBL" id="MDZ5084827.1"/>
    </source>
</evidence>
<dbReference type="EMBL" id="JAOXLN010000003">
    <property type="protein sequence ID" value="MDZ5084827.1"/>
    <property type="molecule type" value="Genomic_DNA"/>
</dbReference>